<evidence type="ECO:0000313" key="1">
    <source>
        <dbReference type="EMBL" id="WOT03374.1"/>
    </source>
</evidence>
<sequence>MPKVEWEPKRVKAMNKLIVRSTNIREATHVAANALAEVFEARLAPHHANNAHNPGPHSHINVSRGKVDAFVNLDDDGGDAAYIGYTLGIFDPFSWEDSAGRTPGAV</sequence>
<reference evidence="1" key="1">
    <citation type="submission" date="2017-12" db="EMBL/GenBank/DDBJ databases">
        <authorList>
            <person name="Thomas-White K."/>
            <person name="Wolfe A.J."/>
        </authorList>
    </citation>
    <scope>NUCLEOTIDE SEQUENCE</scope>
    <source>
        <strain evidence="1">UMB0763</strain>
    </source>
</reference>
<reference evidence="1" key="2">
    <citation type="submission" date="2023-10" db="EMBL/GenBank/DDBJ databases">
        <authorList>
            <person name="Choi B."/>
        </authorList>
    </citation>
    <scope>NUCLEOTIDE SEQUENCE</scope>
    <source>
        <strain evidence="1">UMB0763</strain>
    </source>
</reference>
<dbReference type="RefSeq" id="WP_143485528.1">
    <property type="nucleotide sequence ID" value="NZ_CP136958.1"/>
</dbReference>
<dbReference type="KEGG" id="cpyr:CYJ47_06370"/>
<dbReference type="Proteomes" id="UP000234560">
    <property type="component" value="Chromosome"/>
</dbReference>
<organism evidence="1 2">
    <name type="scientific">Corynebacterium pyruviciproducens</name>
    <dbReference type="NCBI Taxonomy" id="598660"/>
    <lineage>
        <taxon>Bacteria</taxon>
        <taxon>Bacillati</taxon>
        <taxon>Actinomycetota</taxon>
        <taxon>Actinomycetes</taxon>
        <taxon>Mycobacteriales</taxon>
        <taxon>Corynebacteriaceae</taxon>
        <taxon>Corynebacterium</taxon>
    </lineage>
</organism>
<dbReference type="AlphaFoldDB" id="A0AAF0YU22"/>
<name>A0AAF0YU22_9CORY</name>
<accession>A0AAF0YU22</accession>
<evidence type="ECO:0000313" key="2">
    <source>
        <dbReference type="Proteomes" id="UP000234560"/>
    </source>
</evidence>
<proteinExistence type="predicted"/>
<dbReference type="EMBL" id="CP136958">
    <property type="protein sequence ID" value="WOT03374.1"/>
    <property type="molecule type" value="Genomic_DNA"/>
</dbReference>
<gene>
    <name evidence="1" type="ORF">CYJ47_06370</name>
</gene>
<protein>
    <submittedName>
        <fullName evidence="1">Uncharacterized protein</fullName>
    </submittedName>
</protein>